<dbReference type="InterPro" id="IPR035909">
    <property type="entry name" value="CheB_C"/>
</dbReference>
<protein>
    <recommendedName>
        <fullName evidence="3">protein-glutamate methylesterase</fullName>
        <ecNumber evidence="3">3.1.1.61</ecNumber>
    </recommendedName>
</protein>
<dbReference type="OrthoDB" id="9793421at2"/>
<evidence type="ECO:0000256" key="5">
    <source>
        <dbReference type="PROSITE-ProRule" id="PRU00050"/>
    </source>
</evidence>
<dbReference type="GO" id="GO:0000156">
    <property type="term" value="F:phosphorelay response regulator activity"/>
    <property type="evidence" value="ECO:0007669"/>
    <property type="project" value="InterPro"/>
</dbReference>
<feature type="domain" description="CheB-type methylesterase" evidence="8">
    <location>
        <begin position="148"/>
        <end position="341"/>
    </location>
</feature>
<sequence>MVVDDSLTIRTIFSRIVNADPRLTVVGDAGTAEKALMKLKMAPVDVIMLDLEMPGMGGLEALPKMLEACPEAQILVISALTDEGAEHTISALSMGAADTMLKPMPGKFDEDYKRALIEKIFALGGVQPAEGIAAKQSAPPQQAKSSEQRKSGKILAIGASTGGIHSMNVVLGGLERDFTAPILITQHLPSSFMAVFARQIAVASGRHTVVADHDIELAANTIYIAPGQAHLTVRRRGNRYVTALDYAPSRSGCTPSVDPMLHSLADATDGHATALILSGMGRDGIYGATHLFESGGTILAQDKESSAVWGMPRAVAEAGLAKIVATPERLAEEIALTMDASAWR</sequence>
<evidence type="ECO:0000256" key="6">
    <source>
        <dbReference type="PROSITE-ProRule" id="PRU00169"/>
    </source>
</evidence>
<dbReference type="PANTHER" id="PTHR42872">
    <property type="entry name" value="PROTEIN-GLUTAMATE METHYLESTERASE/PROTEIN-GLUTAMINE GLUTAMINASE"/>
    <property type="match status" value="1"/>
</dbReference>
<dbReference type="InterPro" id="IPR008248">
    <property type="entry name" value="CheB-like"/>
</dbReference>
<dbReference type="GO" id="GO:0008168">
    <property type="term" value="F:methyltransferase activity"/>
    <property type="evidence" value="ECO:0007669"/>
    <property type="project" value="UniProtKB-KW"/>
</dbReference>
<name>A0A844Z9N4_9SPHN</name>
<dbReference type="GO" id="GO:0008984">
    <property type="term" value="F:protein-glutamate methylesterase activity"/>
    <property type="evidence" value="ECO:0007669"/>
    <property type="project" value="UniProtKB-EC"/>
</dbReference>
<dbReference type="GO" id="GO:0005737">
    <property type="term" value="C:cytoplasm"/>
    <property type="evidence" value="ECO:0007669"/>
    <property type="project" value="InterPro"/>
</dbReference>
<feature type="domain" description="Response regulatory" evidence="7">
    <location>
        <begin position="1"/>
        <end position="117"/>
    </location>
</feature>
<keyword evidence="10" id="KW-1185">Reference proteome</keyword>
<keyword evidence="9" id="KW-0489">Methyltransferase</keyword>
<dbReference type="PROSITE" id="PS50110">
    <property type="entry name" value="RESPONSE_REGULATORY"/>
    <property type="match status" value="1"/>
</dbReference>
<dbReference type="InterPro" id="IPR000673">
    <property type="entry name" value="Sig_transdc_resp-reg_Me-estase"/>
</dbReference>
<dbReference type="CDD" id="cd17541">
    <property type="entry name" value="REC_CheB-like"/>
    <property type="match status" value="1"/>
</dbReference>
<dbReference type="PROSITE" id="PS50122">
    <property type="entry name" value="CHEB"/>
    <property type="match status" value="1"/>
</dbReference>
<dbReference type="CDD" id="cd16432">
    <property type="entry name" value="CheB_Rec"/>
    <property type="match status" value="1"/>
</dbReference>
<dbReference type="SUPFAM" id="SSF52172">
    <property type="entry name" value="CheY-like"/>
    <property type="match status" value="1"/>
</dbReference>
<feature type="active site" evidence="5">
    <location>
        <position position="160"/>
    </location>
</feature>
<evidence type="ECO:0000259" key="7">
    <source>
        <dbReference type="PROSITE" id="PS50110"/>
    </source>
</evidence>
<organism evidence="9 10">
    <name type="scientific">Parapontixanthobacter aurantiacus</name>
    <dbReference type="NCBI Taxonomy" id="1463599"/>
    <lineage>
        <taxon>Bacteria</taxon>
        <taxon>Pseudomonadati</taxon>
        <taxon>Pseudomonadota</taxon>
        <taxon>Alphaproteobacteria</taxon>
        <taxon>Sphingomonadales</taxon>
        <taxon>Erythrobacteraceae</taxon>
        <taxon>Parapontixanthobacter</taxon>
    </lineage>
</organism>
<dbReference type="PIRSF" id="PIRSF000876">
    <property type="entry name" value="RR_chemtxs_CheB"/>
    <property type="match status" value="1"/>
</dbReference>
<dbReference type="Pfam" id="PF00072">
    <property type="entry name" value="Response_reg"/>
    <property type="match status" value="1"/>
</dbReference>
<gene>
    <name evidence="9" type="primary">cheB</name>
    <name evidence="9" type="ORF">GRI38_00530</name>
</gene>
<evidence type="ECO:0000256" key="4">
    <source>
        <dbReference type="ARBA" id="ARBA00048267"/>
    </source>
</evidence>
<evidence type="ECO:0000256" key="2">
    <source>
        <dbReference type="ARBA" id="ARBA00022801"/>
    </source>
</evidence>
<dbReference type="EMBL" id="WTYW01000001">
    <property type="protein sequence ID" value="MXO84518.1"/>
    <property type="molecule type" value="Genomic_DNA"/>
</dbReference>
<feature type="active site" evidence="5">
    <location>
        <position position="283"/>
    </location>
</feature>
<comment type="caution">
    <text evidence="9">The sequence shown here is derived from an EMBL/GenBank/DDBJ whole genome shotgun (WGS) entry which is preliminary data.</text>
</comment>
<evidence type="ECO:0000313" key="9">
    <source>
        <dbReference type="EMBL" id="MXO84518.1"/>
    </source>
</evidence>
<evidence type="ECO:0000256" key="1">
    <source>
        <dbReference type="ARBA" id="ARBA00022500"/>
    </source>
</evidence>
<dbReference type="EC" id="3.1.1.61" evidence="3"/>
<dbReference type="Pfam" id="PF01339">
    <property type="entry name" value="CheB_methylest"/>
    <property type="match status" value="1"/>
</dbReference>
<proteinExistence type="predicted"/>
<dbReference type="InterPro" id="IPR011006">
    <property type="entry name" value="CheY-like_superfamily"/>
</dbReference>
<feature type="modified residue" description="4-aspartylphosphate" evidence="6">
    <location>
        <position position="50"/>
    </location>
</feature>
<dbReference type="GO" id="GO:0032259">
    <property type="term" value="P:methylation"/>
    <property type="evidence" value="ECO:0007669"/>
    <property type="project" value="UniProtKB-KW"/>
</dbReference>
<evidence type="ECO:0000259" key="8">
    <source>
        <dbReference type="PROSITE" id="PS50122"/>
    </source>
</evidence>
<accession>A0A844Z9N4</accession>
<keyword evidence="6" id="KW-0597">Phosphoprotein</keyword>
<comment type="catalytic activity">
    <reaction evidence="4">
        <text>[protein]-L-glutamate 5-O-methyl ester + H2O = L-glutamyl-[protein] + methanol + H(+)</text>
        <dbReference type="Rhea" id="RHEA:23236"/>
        <dbReference type="Rhea" id="RHEA-COMP:10208"/>
        <dbReference type="Rhea" id="RHEA-COMP:10311"/>
        <dbReference type="ChEBI" id="CHEBI:15377"/>
        <dbReference type="ChEBI" id="CHEBI:15378"/>
        <dbReference type="ChEBI" id="CHEBI:17790"/>
        <dbReference type="ChEBI" id="CHEBI:29973"/>
        <dbReference type="ChEBI" id="CHEBI:82795"/>
        <dbReference type="EC" id="3.1.1.61"/>
    </reaction>
</comment>
<keyword evidence="1 5" id="KW-0145">Chemotaxis</keyword>
<dbReference type="NCBIfam" id="NF001965">
    <property type="entry name" value="PRK00742.1"/>
    <property type="match status" value="1"/>
</dbReference>
<feature type="active site" evidence="5">
    <location>
        <position position="187"/>
    </location>
</feature>
<dbReference type="Gene3D" id="3.40.50.2300">
    <property type="match status" value="1"/>
</dbReference>
<dbReference type="SMART" id="SM00448">
    <property type="entry name" value="REC"/>
    <property type="match status" value="1"/>
</dbReference>
<dbReference type="Proteomes" id="UP000433104">
    <property type="component" value="Unassembled WGS sequence"/>
</dbReference>
<keyword evidence="9" id="KW-0808">Transferase</keyword>
<evidence type="ECO:0000256" key="3">
    <source>
        <dbReference type="ARBA" id="ARBA00039140"/>
    </source>
</evidence>
<dbReference type="GO" id="GO:0006935">
    <property type="term" value="P:chemotaxis"/>
    <property type="evidence" value="ECO:0007669"/>
    <property type="project" value="UniProtKB-UniRule"/>
</dbReference>
<evidence type="ECO:0000313" key="10">
    <source>
        <dbReference type="Proteomes" id="UP000433104"/>
    </source>
</evidence>
<reference evidence="9 10" key="1">
    <citation type="submission" date="2019-12" db="EMBL/GenBank/DDBJ databases">
        <title>Genomic-based taxomic classification of the family Erythrobacteraceae.</title>
        <authorList>
            <person name="Xu L."/>
        </authorList>
    </citation>
    <scope>NUCLEOTIDE SEQUENCE [LARGE SCALE GENOMIC DNA]</scope>
    <source>
        <strain evidence="9 10">MCCC 1A09962</strain>
    </source>
</reference>
<dbReference type="PANTHER" id="PTHR42872:SF3">
    <property type="entry name" value="PROTEIN-GLUTAMATE METHYLESTERASE_PROTEIN-GLUTAMINE GLUTAMINASE 1"/>
    <property type="match status" value="1"/>
</dbReference>
<dbReference type="AlphaFoldDB" id="A0A844Z9N4"/>
<dbReference type="InterPro" id="IPR001789">
    <property type="entry name" value="Sig_transdc_resp-reg_receiver"/>
</dbReference>
<dbReference type="Gene3D" id="3.40.50.180">
    <property type="entry name" value="Methylesterase CheB, C-terminal domain"/>
    <property type="match status" value="1"/>
</dbReference>
<dbReference type="SUPFAM" id="SSF52738">
    <property type="entry name" value="Methylesterase CheB, C-terminal domain"/>
    <property type="match status" value="1"/>
</dbReference>
<keyword evidence="2 5" id="KW-0378">Hydrolase</keyword>